<dbReference type="GO" id="GO:0032153">
    <property type="term" value="C:cell division site"/>
    <property type="evidence" value="ECO:0007669"/>
    <property type="project" value="UniProtKB-UniRule"/>
</dbReference>
<name>A0A4P7BU42_9GAMM</name>
<dbReference type="InterPro" id="IPR018365">
    <property type="entry name" value="Cell_cycle_FtsW-rel_CS"/>
</dbReference>
<evidence type="ECO:0000256" key="8">
    <source>
        <dbReference type="ARBA" id="ARBA00022692"/>
    </source>
</evidence>
<feature type="transmembrane region" description="Helical" evidence="17">
    <location>
        <begin position="86"/>
        <end position="104"/>
    </location>
</feature>
<comment type="function">
    <text evidence="17">Peptidoglycan polymerase that is essential for cell division.</text>
</comment>
<keyword evidence="6 17" id="KW-0328">Glycosyltransferase</keyword>
<feature type="transmembrane region" description="Helical" evidence="17">
    <location>
        <begin position="283"/>
        <end position="304"/>
    </location>
</feature>
<dbReference type="GO" id="GO:0005886">
    <property type="term" value="C:plasma membrane"/>
    <property type="evidence" value="ECO:0007669"/>
    <property type="project" value="UniProtKB-SubCell"/>
</dbReference>
<dbReference type="NCBIfam" id="TIGR02614">
    <property type="entry name" value="ftsW"/>
    <property type="match status" value="1"/>
</dbReference>
<comment type="similarity">
    <text evidence="15 17">Belongs to the SEDS family. FtsW subfamily.</text>
</comment>
<dbReference type="InterPro" id="IPR013437">
    <property type="entry name" value="FtsW"/>
</dbReference>
<sequence length="388" mass="41911">MSRFFSARQAVGGSAPQPDFYLLGAAVALMGLGWVMVGSASVAIADSRFGQPTYYLWRQGLFLLLGLATAFGVWRIRLAFWEKLGPVLLLLGLGLLLLTLIPGIGVEVNGSRRWLALGPISLQPSELVKLFMVIYLSGYLVRRSTEVRTTIRGFLFPVGVFAMAGLLLLLEPDFGAVVVLFATLLGMLFLGGARLWHFLLLAAVGGTSLAALAWYSPYRMQRLTSFLDPWADPLNSGYQLTQALIAFGRGEWLGVGLGNSIQKLFYLPEAHTDFLYAVLAEELGLVGSLAVIALFAVFIYRVLLIGRAAERAGRAFGAHLAYGLGIWIGLQAFINLGVNMGVLPTKGLTLPLMSAGGSSSIVTCVAVALILRVDLETRFPKVARRSIK</sequence>
<feature type="transmembrane region" description="Helical" evidence="17">
    <location>
        <begin position="350"/>
        <end position="371"/>
    </location>
</feature>
<comment type="catalytic activity">
    <reaction evidence="16 17">
        <text>[GlcNAc-(1-&gt;4)-Mur2Ac(oyl-L-Ala-gamma-D-Glu-L-Lys-D-Ala-D-Ala)](n)-di-trans,octa-cis-undecaprenyl diphosphate + beta-D-GlcNAc-(1-&gt;4)-Mur2Ac(oyl-L-Ala-gamma-D-Glu-L-Lys-D-Ala-D-Ala)-di-trans,octa-cis-undecaprenyl diphosphate = [GlcNAc-(1-&gt;4)-Mur2Ac(oyl-L-Ala-gamma-D-Glu-L-Lys-D-Ala-D-Ala)](n+1)-di-trans,octa-cis-undecaprenyl diphosphate + di-trans,octa-cis-undecaprenyl diphosphate + H(+)</text>
        <dbReference type="Rhea" id="RHEA:23708"/>
        <dbReference type="Rhea" id="RHEA-COMP:9602"/>
        <dbReference type="Rhea" id="RHEA-COMP:9603"/>
        <dbReference type="ChEBI" id="CHEBI:15378"/>
        <dbReference type="ChEBI" id="CHEBI:58405"/>
        <dbReference type="ChEBI" id="CHEBI:60033"/>
        <dbReference type="ChEBI" id="CHEBI:78435"/>
        <dbReference type="EC" id="2.4.99.28"/>
    </reaction>
</comment>
<dbReference type="GO" id="GO:0008360">
    <property type="term" value="P:regulation of cell shape"/>
    <property type="evidence" value="ECO:0007669"/>
    <property type="project" value="UniProtKB-KW"/>
</dbReference>
<dbReference type="UniPathway" id="UPA00219"/>
<keyword evidence="3 17" id="KW-1003">Cell membrane</keyword>
<keyword evidence="9 17" id="KW-0133">Cell shape</keyword>
<keyword evidence="11 17" id="KW-1133">Transmembrane helix</keyword>
<evidence type="ECO:0000256" key="14">
    <source>
        <dbReference type="ARBA" id="ARBA00023316"/>
    </source>
</evidence>
<evidence type="ECO:0000256" key="1">
    <source>
        <dbReference type="ARBA" id="ARBA00004651"/>
    </source>
</evidence>
<keyword evidence="4 17" id="KW-0997">Cell inner membrane</keyword>
<evidence type="ECO:0000313" key="19">
    <source>
        <dbReference type="Proteomes" id="UP000294325"/>
    </source>
</evidence>
<dbReference type="PANTHER" id="PTHR30474">
    <property type="entry name" value="CELL CYCLE PROTEIN"/>
    <property type="match status" value="1"/>
</dbReference>
<keyword evidence="10 17" id="KW-0573">Peptidoglycan synthesis</keyword>
<evidence type="ECO:0000256" key="17">
    <source>
        <dbReference type="HAMAP-Rule" id="MF_00913"/>
    </source>
</evidence>
<evidence type="ECO:0000256" key="16">
    <source>
        <dbReference type="ARBA" id="ARBA00049902"/>
    </source>
</evidence>
<evidence type="ECO:0000256" key="13">
    <source>
        <dbReference type="ARBA" id="ARBA00023306"/>
    </source>
</evidence>
<feature type="transmembrane region" description="Helical" evidence="17">
    <location>
        <begin position="153"/>
        <end position="170"/>
    </location>
</feature>
<evidence type="ECO:0000313" key="18">
    <source>
        <dbReference type="EMBL" id="QBQ53418.1"/>
    </source>
</evidence>
<feature type="transmembrane region" description="Helical" evidence="17">
    <location>
        <begin position="198"/>
        <end position="216"/>
    </location>
</feature>
<dbReference type="PANTHER" id="PTHR30474:SF2">
    <property type="entry name" value="PEPTIDOGLYCAN GLYCOSYLTRANSFERASE FTSW-RELATED"/>
    <property type="match status" value="1"/>
</dbReference>
<accession>A0A4P7BU42</accession>
<dbReference type="GO" id="GO:0015648">
    <property type="term" value="F:lipid-linked peptidoglycan transporter activity"/>
    <property type="evidence" value="ECO:0007669"/>
    <property type="project" value="TreeGrafter"/>
</dbReference>
<evidence type="ECO:0000256" key="2">
    <source>
        <dbReference type="ARBA" id="ARBA00004752"/>
    </source>
</evidence>
<feature type="transmembrane region" description="Helical" evidence="17">
    <location>
        <begin position="176"/>
        <end position="193"/>
    </location>
</feature>
<dbReference type="PROSITE" id="PS00428">
    <property type="entry name" value="FTSW_RODA_SPOVE"/>
    <property type="match status" value="1"/>
</dbReference>
<dbReference type="OrthoDB" id="9768187at2"/>
<keyword evidence="19" id="KW-1185">Reference proteome</keyword>
<keyword evidence="7 17" id="KW-0808">Transferase</keyword>
<dbReference type="GO" id="GO:0071555">
    <property type="term" value="P:cell wall organization"/>
    <property type="evidence" value="ECO:0007669"/>
    <property type="project" value="UniProtKB-KW"/>
</dbReference>
<reference evidence="18 19" key="1">
    <citation type="submission" date="2019-03" db="EMBL/GenBank/DDBJ databases">
        <title>The genome sequence of Nitrosococcus wardiae strain D1FHST reveals the archetypal metabolic capacity of ammonia-oxidizing Gammaproteobacteria.</title>
        <authorList>
            <person name="Wang L."/>
            <person name="Lim C.K."/>
            <person name="Hanson T.E."/>
            <person name="Dang H."/>
            <person name="Klotz M.G."/>
        </authorList>
    </citation>
    <scope>NUCLEOTIDE SEQUENCE [LARGE SCALE GENOMIC DNA]</scope>
    <source>
        <strain evidence="18 19">D1FHS</strain>
    </source>
</reference>
<keyword evidence="8 17" id="KW-0812">Transmembrane</keyword>
<evidence type="ECO:0000256" key="10">
    <source>
        <dbReference type="ARBA" id="ARBA00022984"/>
    </source>
</evidence>
<evidence type="ECO:0000256" key="4">
    <source>
        <dbReference type="ARBA" id="ARBA00022519"/>
    </source>
</evidence>
<dbReference type="EC" id="2.4.99.28" evidence="17"/>
<evidence type="ECO:0000256" key="5">
    <source>
        <dbReference type="ARBA" id="ARBA00022618"/>
    </source>
</evidence>
<dbReference type="EMBL" id="CP038033">
    <property type="protein sequence ID" value="QBQ53418.1"/>
    <property type="molecule type" value="Genomic_DNA"/>
</dbReference>
<evidence type="ECO:0000256" key="3">
    <source>
        <dbReference type="ARBA" id="ARBA00022475"/>
    </source>
</evidence>
<dbReference type="AlphaFoldDB" id="A0A4P7BU42"/>
<feature type="transmembrane region" description="Helical" evidence="17">
    <location>
        <begin position="316"/>
        <end position="338"/>
    </location>
</feature>
<feature type="transmembrane region" description="Helical" evidence="17">
    <location>
        <begin position="56"/>
        <end position="74"/>
    </location>
</feature>
<dbReference type="GO" id="GO:0043093">
    <property type="term" value="P:FtsZ-dependent cytokinesis"/>
    <property type="evidence" value="ECO:0007669"/>
    <property type="project" value="UniProtKB-UniRule"/>
</dbReference>
<dbReference type="RefSeq" id="WP_134356433.1">
    <property type="nucleotide sequence ID" value="NZ_CP038033.1"/>
</dbReference>
<evidence type="ECO:0000256" key="12">
    <source>
        <dbReference type="ARBA" id="ARBA00023136"/>
    </source>
</evidence>
<keyword evidence="12 17" id="KW-0472">Membrane</keyword>
<keyword evidence="5 17" id="KW-0132">Cell division</keyword>
<dbReference type="HAMAP" id="MF_00913">
    <property type="entry name" value="PGT_FtsW_proteobact"/>
    <property type="match status" value="1"/>
</dbReference>
<keyword evidence="14 17" id="KW-0961">Cell wall biogenesis/degradation</keyword>
<evidence type="ECO:0000256" key="15">
    <source>
        <dbReference type="ARBA" id="ARBA00038053"/>
    </source>
</evidence>
<dbReference type="GO" id="GO:0008955">
    <property type="term" value="F:peptidoglycan glycosyltransferase activity"/>
    <property type="evidence" value="ECO:0007669"/>
    <property type="project" value="UniProtKB-UniRule"/>
</dbReference>
<comment type="subcellular location">
    <subcellularLocation>
        <location evidence="17">Cell inner membrane</location>
        <topology evidence="17">Multi-pass membrane protein</topology>
    </subcellularLocation>
    <subcellularLocation>
        <location evidence="1">Cell membrane</location>
        <topology evidence="1">Multi-pass membrane protein</topology>
    </subcellularLocation>
    <text evidence="17">Localizes to the division septum.</text>
</comment>
<dbReference type="GO" id="GO:0009252">
    <property type="term" value="P:peptidoglycan biosynthetic process"/>
    <property type="evidence" value="ECO:0007669"/>
    <property type="project" value="UniProtKB-UniRule"/>
</dbReference>
<dbReference type="KEGG" id="nwr:E3U44_02030"/>
<comment type="pathway">
    <text evidence="2 17">Cell wall biogenesis; peptidoglycan biosynthesis.</text>
</comment>
<dbReference type="InterPro" id="IPR001182">
    <property type="entry name" value="FtsW/RodA"/>
</dbReference>
<dbReference type="Proteomes" id="UP000294325">
    <property type="component" value="Chromosome"/>
</dbReference>
<proteinExistence type="inferred from homology"/>
<evidence type="ECO:0000256" key="6">
    <source>
        <dbReference type="ARBA" id="ARBA00022676"/>
    </source>
</evidence>
<organism evidence="18 19">
    <name type="scientific">Nitrosococcus wardiae</name>
    <dbReference type="NCBI Taxonomy" id="1814290"/>
    <lineage>
        <taxon>Bacteria</taxon>
        <taxon>Pseudomonadati</taxon>
        <taxon>Pseudomonadota</taxon>
        <taxon>Gammaproteobacteria</taxon>
        <taxon>Chromatiales</taxon>
        <taxon>Chromatiaceae</taxon>
        <taxon>Nitrosococcus</taxon>
    </lineage>
</organism>
<protein>
    <recommendedName>
        <fullName evidence="17">Probable peptidoglycan glycosyltransferase FtsW</fullName>
        <shortName evidence="17">PGT</shortName>
        <ecNumber evidence="17">2.4.99.28</ecNumber>
    </recommendedName>
    <alternativeName>
        <fullName evidence="17">Cell division protein FtsW</fullName>
    </alternativeName>
    <alternativeName>
        <fullName evidence="17">Cell wall polymerase</fullName>
    </alternativeName>
    <alternativeName>
        <fullName evidence="17">Peptidoglycan polymerase</fullName>
        <shortName evidence="17">PG polymerase</shortName>
    </alternativeName>
</protein>
<evidence type="ECO:0000256" key="7">
    <source>
        <dbReference type="ARBA" id="ARBA00022679"/>
    </source>
</evidence>
<evidence type="ECO:0000256" key="11">
    <source>
        <dbReference type="ARBA" id="ARBA00022989"/>
    </source>
</evidence>
<dbReference type="Pfam" id="PF01098">
    <property type="entry name" value="FTSW_RODA_SPOVE"/>
    <property type="match status" value="1"/>
</dbReference>
<gene>
    <name evidence="17 18" type="primary">ftsW</name>
    <name evidence="18" type="ORF">E3U44_02030</name>
</gene>
<keyword evidence="13 17" id="KW-0131">Cell cycle</keyword>
<feature type="transmembrane region" description="Helical" evidence="17">
    <location>
        <begin position="20"/>
        <end position="44"/>
    </location>
</feature>
<evidence type="ECO:0000256" key="9">
    <source>
        <dbReference type="ARBA" id="ARBA00022960"/>
    </source>
</evidence>